<dbReference type="AlphaFoldDB" id="A0A0H5SC20"/>
<proteinExistence type="predicted"/>
<dbReference type="STRING" id="146018.BN2156_05939"/>
<reference evidence="3" key="1">
    <citation type="submission" date="2015-07" db="EMBL/GenBank/DDBJ databases">
        <authorList>
            <person name="Urmite Genomes"/>
        </authorList>
    </citation>
    <scope>NUCLEOTIDE SEQUENCE [LARGE SCALE GENOMIC DNA]</scope>
    <source>
        <strain evidence="3">type strain: ATCC 49404</strain>
    </source>
</reference>
<sequence>MSNVLDVLDQTMFDLGQATGSETLLQCVWVYDRPIDIDGLRQFHEHLQRGRLSRCIGRSPLSFGRHRWVAPENPSDLEVVETARPREEFDDWLDEQVNSPLDLEHGPGWHLAVLPFTDGGTGVSLVISHCLTDGVGLWEAVADAALGRDDAITWPTTASRGRWQAIREDVGQTVSDIPSIGRAVVASMRMGRGGNSSEAAAPPSTASPAPAPEADESHLLPTATIFVDADEWDARASALGGTRNTLLVGLAARLAQRAGRVAADGSVVVTLPVNKRAADDTRANALGGVRATVDPTSATTDLTGIRTAVKQALIRHSEEPDPQQVVNALVPLLSQRLLKAARGATRGNPFNLVGASNVGVIDAAANRPDGTNADAFALRLHHLGVATSTLHRYGGVQTMLSGAVDGRIFVSLVSTLPDRLNTNDELRRELSTTLSEFSLSGAHL</sequence>
<evidence type="ECO:0000256" key="1">
    <source>
        <dbReference type="SAM" id="MobiDB-lite"/>
    </source>
</evidence>
<evidence type="ECO:0000313" key="3">
    <source>
        <dbReference type="Proteomes" id="UP000199147"/>
    </source>
</evidence>
<protein>
    <submittedName>
        <fullName evidence="2">Fatty acyl-AMP ligase FadD28 and polyketide synthase</fullName>
    </submittedName>
</protein>
<name>A0A0H5SC20_9MYCO</name>
<dbReference type="Gene3D" id="3.30.559.10">
    <property type="entry name" value="Chloramphenicol acetyltransferase-like domain"/>
    <property type="match status" value="1"/>
</dbReference>
<feature type="region of interest" description="Disordered" evidence="1">
    <location>
        <begin position="191"/>
        <end position="215"/>
    </location>
</feature>
<gene>
    <name evidence="2" type="ORF">BN2156_05939</name>
</gene>
<dbReference type="OrthoDB" id="8183309at2"/>
<dbReference type="EMBL" id="CWKH01000003">
    <property type="protein sequence ID" value="CRZ19024.1"/>
    <property type="molecule type" value="Genomic_DNA"/>
</dbReference>
<evidence type="ECO:0000313" key="2">
    <source>
        <dbReference type="EMBL" id="CRZ19024.1"/>
    </source>
</evidence>
<dbReference type="RefSeq" id="WP_090518393.1">
    <property type="nucleotide sequence ID" value="NZ_CWKH01000003.1"/>
</dbReference>
<feature type="compositionally biased region" description="Low complexity" evidence="1">
    <location>
        <begin position="196"/>
        <end position="208"/>
    </location>
</feature>
<dbReference type="SUPFAM" id="SSF52777">
    <property type="entry name" value="CoA-dependent acyltransferases"/>
    <property type="match status" value="1"/>
</dbReference>
<dbReference type="Proteomes" id="UP000199147">
    <property type="component" value="Unassembled WGS sequence"/>
</dbReference>
<keyword evidence="3" id="KW-1185">Reference proteome</keyword>
<dbReference type="GO" id="GO:0016874">
    <property type="term" value="F:ligase activity"/>
    <property type="evidence" value="ECO:0007669"/>
    <property type="project" value="UniProtKB-KW"/>
</dbReference>
<dbReference type="InterPro" id="IPR023213">
    <property type="entry name" value="CAT-like_dom_sf"/>
</dbReference>
<keyword evidence="2" id="KW-0436">Ligase</keyword>
<organism evidence="2 3">
    <name type="scientific">Mycolicibacterium neworleansense</name>
    <dbReference type="NCBI Taxonomy" id="146018"/>
    <lineage>
        <taxon>Bacteria</taxon>
        <taxon>Bacillati</taxon>
        <taxon>Actinomycetota</taxon>
        <taxon>Actinomycetes</taxon>
        <taxon>Mycobacteriales</taxon>
        <taxon>Mycobacteriaceae</taxon>
        <taxon>Mycolicibacterium</taxon>
    </lineage>
</organism>
<accession>A0A0H5SC20</accession>